<dbReference type="InterPro" id="IPR018565">
    <property type="entry name" value="Nkp2/Cnl2"/>
</dbReference>
<sequence length="207" mass="23096">MAPTESSILSNFLLPPAPLQTIITLRQFTDLFPRAHQSNPAIPKLYRELQHQRAIDTDDVKRNIAAECKRGERQVREVARARRRDEAADSAAVGLTRSEGVDVMMEADLHGHAGAAVGQNNDRPRKRMVETVVEDLELAERDLEDEIAEIERESDAILADLQSVVSDLSDLRHGRFNRPAAGGDELGQETVDILRQLQAVCQELEND</sequence>
<keyword evidence="1" id="KW-0175">Coiled coil</keyword>
<dbReference type="Proteomes" id="UP000774617">
    <property type="component" value="Unassembled WGS sequence"/>
</dbReference>
<organism evidence="2 3">
    <name type="scientific">Macrophomina phaseolina</name>
    <dbReference type="NCBI Taxonomy" id="35725"/>
    <lineage>
        <taxon>Eukaryota</taxon>
        <taxon>Fungi</taxon>
        <taxon>Dikarya</taxon>
        <taxon>Ascomycota</taxon>
        <taxon>Pezizomycotina</taxon>
        <taxon>Dothideomycetes</taxon>
        <taxon>Dothideomycetes incertae sedis</taxon>
        <taxon>Botryosphaeriales</taxon>
        <taxon>Botryosphaeriaceae</taxon>
        <taxon>Macrophomina</taxon>
    </lineage>
</organism>
<dbReference type="EMBL" id="JAGTJR010000017">
    <property type="protein sequence ID" value="KAH7046603.1"/>
    <property type="molecule type" value="Genomic_DNA"/>
</dbReference>
<accession>A0ABQ8G747</accession>
<reference evidence="2 3" key="1">
    <citation type="journal article" date="2021" name="Nat. Commun.">
        <title>Genetic determinants of endophytism in the Arabidopsis root mycobiome.</title>
        <authorList>
            <person name="Mesny F."/>
            <person name="Miyauchi S."/>
            <person name="Thiergart T."/>
            <person name="Pickel B."/>
            <person name="Atanasova L."/>
            <person name="Karlsson M."/>
            <person name="Huettel B."/>
            <person name="Barry K.W."/>
            <person name="Haridas S."/>
            <person name="Chen C."/>
            <person name="Bauer D."/>
            <person name="Andreopoulos W."/>
            <person name="Pangilinan J."/>
            <person name="LaButti K."/>
            <person name="Riley R."/>
            <person name="Lipzen A."/>
            <person name="Clum A."/>
            <person name="Drula E."/>
            <person name="Henrissat B."/>
            <person name="Kohler A."/>
            <person name="Grigoriev I.V."/>
            <person name="Martin F.M."/>
            <person name="Hacquard S."/>
        </authorList>
    </citation>
    <scope>NUCLEOTIDE SEQUENCE [LARGE SCALE GENOMIC DNA]</scope>
    <source>
        <strain evidence="2 3">MPI-SDFR-AT-0080</strain>
    </source>
</reference>
<feature type="coiled-coil region" evidence="1">
    <location>
        <begin position="126"/>
        <end position="160"/>
    </location>
</feature>
<evidence type="ECO:0000313" key="2">
    <source>
        <dbReference type="EMBL" id="KAH7046603.1"/>
    </source>
</evidence>
<proteinExistence type="predicted"/>
<name>A0ABQ8G747_9PEZI</name>
<comment type="caution">
    <text evidence="2">The sequence shown here is derived from an EMBL/GenBank/DDBJ whole genome shotgun (WGS) entry which is preliminary data.</text>
</comment>
<keyword evidence="3" id="KW-1185">Reference proteome</keyword>
<gene>
    <name evidence="2" type="ORF">B0J12DRAFT_132892</name>
</gene>
<dbReference type="PANTHER" id="PTHR28064:SF1">
    <property type="entry name" value="INNER KINETOCHORE SUBUNIT NKP2"/>
    <property type="match status" value="1"/>
</dbReference>
<dbReference type="PANTHER" id="PTHR28064">
    <property type="entry name" value="INNER KINETOCHORE SUBUNIT NKP2"/>
    <property type="match status" value="1"/>
</dbReference>
<evidence type="ECO:0000313" key="3">
    <source>
        <dbReference type="Proteomes" id="UP000774617"/>
    </source>
</evidence>
<protein>
    <submittedName>
        <fullName evidence="2">Cnl2/NKP2 family protein-domain-containing protein</fullName>
    </submittedName>
</protein>
<evidence type="ECO:0000256" key="1">
    <source>
        <dbReference type="SAM" id="Coils"/>
    </source>
</evidence>
<dbReference type="Pfam" id="PF09447">
    <property type="entry name" value="Cnl2_NKP2"/>
    <property type="match status" value="1"/>
</dbReference>